<protein>
    <submittedName>
        <fullName evidence="1">Uncharacterized protein</fullName>
    </submittedName>
</protein>
<name>A0ACD3B479_9AGAR</name>
<evidence type="ECO:0000313" key="1">
    <source>
        <dbReference type="EMBL" id="TFK73133.1"/>
    </source>
</evidence>
<evidence type="ECO:0000313" key="2">
    <source>
        <dbReference type="Proteomes" id="UP000308600"/>
    </source>
</evidence>
<dbReference type="Proteomes" id="UP000308600">
    <property type="component" value="Unassembled WGS sequence"/>
</dbReference>
<accession>A0ACD3B479</accession>
<sequence length="437" mass="49817">MYDPHRLLRLWANAHNTGHEKDNATINALIPRAIESFTNLRSVDWTLRTVDDDVVTEAVMAHFGRMTTLRVFTLRVLPGVSLPKNVIYLQELKALTVLATPNGNGTTLRDFVHRLATVIGNCPKLEYLTVDFNEGNSKKFPVLYLSWLLKRLDASTALPLKEVKGRYIAFDPTSEDVLPHLQNLRSLSLVQDADREEVDVLGGDENTPYVANPSHTPKWKALERSKICLETLKVDEVTDGLINYLASYDGLKSFQLVNTHTIRKKPIAKWVKSFYKDVLPRHADTLEHLTIEPEFQTGWCFNESTEMYDAISQCKYLRSLALTWNPEKDEEVGYSSLYSLLDLAGEFDHLETFSIRIALPLTLRTSVYSTMEDYLQGFNRKLMVIVPAFDRVNPAKHPERISVGKMNFGMQDKQNGKGFRYCLGFSGFSPQSGYWRD</sequence>
<gene>
    <name evidence="1" type="ORF">BDN72DRAFT_247375</name>
</gene>
<keyword evidence="2" id="KW-1185">Reference proteome</keyword>
<proteinExistence type="predicted"/>
<dbReference type="EMBL" id="ML208278">
    <property type="protein sequence ID" value="TFK73133.1"/>
    <property type="molecule type" value="Genomic_DNA"/>
</dbReference>
<reference evidence="1 2" key="1">
    <citation type="journal article" date="2019" name="Nat. Ecol. Evol.">
        <title>Megaphylogeny resolves global patterns of mushroom evolution.</title>
        <authorList>
            <person name="Varga T."/>
            <person name="Krizsan K."/>
            <person name="Foldi C."/>
            <person name="Dima B."/>
            <person name="Sanchez-Garcia M."/>
            <person name="Sanchez-Ramirez S."/>
            <person name="Szollosi G.J."/>
            <person name="Szarkandi J.G."/>
            <person name="Papp V."/>
            <person name="Albert L."/>
            <person name="Andreopoulos W."/>
            <person name="Angelini C."/>
            <person name="Antonin V."/>
            <person name="Barry K.W."/>
            <person name="Bougher N.L."/>
            <person name="Buchanan P."/>
            <person name="Buyck B."/>
            <person name="Bense V."/>
            <person name="Catcheside P."/>
            <person name="Chovatia M."/>
            <person name="Cooper J."/>
            <person name="Damon W."/>
            <person name="Desjardin D."/>
            <person name="Finy P."/>
            <person name="Geml J."/>
            <person name="Haridas S."/>
            <person name="Hughes K."/>
            <person name="Justo A."/>
            <person name="Karasinski D."/>
            <person name="Kautmanova I."/>
            <person name="Kiss B."/>
            <person name="Kocsube S."/>
            <person name="Kotiranta H."/>
            <person name="LaButti K.M."/>
            <person name="Lechner B.E."/>
            <person name="Liimatainen K."/>
            <person name="Lipzen A."/>
            <person name="Lukacs Z."/>
            <person name="Mihaltcheva S."/>
            <person name="Morgado L.N."/>
            <person name="Niskanen T."/>
            <person name="Noordeloos M.E."/>
            <person name="Ohm R.A."/>
            <person name="Ortiz-Santana B."/>
            <person name="Ovrebo C."/>
            <person name="Racz N."/>
            <person name="Riley R."/>
            <person name="Savchenko A."/>
            <person name="Shiryaev A."/>
            <person name="Soop K."/>
            <person name="Spirin V."/>
            <person name="Szebenyi C."/>
            <person name="Tomsovsky M."/>
            <person name="Tulloss R.E."/>
            <person name="Uehling J."/>
            <person name="Grigoriev I.V."/>
            <person name="Vagvolgyi C."/>
            <person name="Papp T."/>
            <person name="Martin F.M."/>
            <person name="Miettinen O."/>
            <person name="Hibbett D.S."/>
            <person name="Nagy L.G."/>
        </authorList>
    </citation>
    <scope>NUCLEOTIDE SEQUENCE [LARGE SCALE GENOMIC DNA]</scope>
    <source>
        <strain evidence="1 2">NL-1719</strain>
    </source>
</reference>
<organism evidence="1 2">
    <name type="scientific">Pluteus cervinus</name>
    <dbReference type="NCBI Taxonomy" id="181527"/>
    <lineage>
        <taxon>Eukaryota</taxon>
        <taxon>Fungi</taxon>
        <taxon>Dikarya</taxon>
        <taxon>Basidiomycota</taxon>
        <taxon>Agaricomycotina</taxon>
        <taxon>Agaricomycetes</taxon>
        <taxon>Agaricomycetidae</taxon>
        <taxon>Agaricales</taxon>
        <taxon>Pluteineae</taxon>
        <taxon>Pluteaceae</taxon>
        <taxon>Pluteus</taxon>
    </lineage>
</organism>